<dbReference type="PANTHER" id="PTHR41260:SF1">
    <property type="entry name" value="PROTEIN ECSC"/>
    <property type="match status" value="1"/>
</dbReference>
<name>A0A2T5K6V1_9RHOB</name>
<dbReference type="PANTHER" id="PTHR41260">
    <property type="entry name" value="PROTEIN ECSC"/>
    <property type="match status" value="1"/>
</dbReference>
<dbReference type="Proteomes" id="UP000244060">
    <property type="component" value="Unassembled WGS sequence"/>
</dbReference>
<organism evidence="1 2">
    <name type="scientific">Cereibacter azotoformans</name>
    <dbReference type="NCBI Taxonomy" id="43057"/>
    <lineage>
        <taxon>Bacteria</taxon>
        <taxon>Pseudomonadati</taxon>
        <taxon>Pseudomonadota</taxon>
        <taxon>Alphaproteobacteria</taxon>
        <taxon>Rhodobacterales</taxon>
        <taxon>Paracoccaceae</taxon>
        <taxon>Cereibacter</taxon>
    </lineage>
</organism>
<proteinExistence type="predicted"/>
<dbReference type="EMBL" id="QAOT01000009">
    <property type="protein sequence ID" value="PTR18157.1"/>
    <property type="molecule type" value="Genomic_DNA"/>
</dbReference>
<dbReference type="AlphaFoldDB" id="A0A2T5K6V1"/>
<comment type="caution">
    <text evidence="1">The sequence shown here is derived from an EMBL/GenBank/DDBJ whole genome shotgun (WGS) entry which is preliminary data.</text>
</comment>
<protein>
    <submittedName>
        <fullName evidence="1">EcsC family protein</fullName>
    </submittedName>
</protein>
<gene>
    <name evidence="1" type="ORF">C8J28_109115</name>
</gene>
<dbReference type="InterPro" id="IPR024787">
    <property type="entry name" value="EcsC"/>
</dbReference>
<dbReference type="RefSeq" id="WP_108221078.1">
    <property type="nucleotide sequence ID" value="NZ_CP090021.1"/>
</dbReference>
<accession>A0A2T5K6V1</accession>
<reference evidence="1 2" key="1">
    <citation type="submission" date="2018-04" db="EMBL/GenBank/DDBJ databases">
        <title>Genomic Encyclopedia of Type Strains, Phase III (KMG-III): the genomes of soil and plant-associated and newly described type strains.</title>
        <authorList>
            <person name="Whitman W."/>
        </authorList>
    </citation>
    <scope>NUCLEOTIDE SEQUENCE [LARGE SCALE GENOMIC DNA]</scope>
    <source>
        <strain evidence="1 2">KA25</strain>
    </source>
</reference>
<keyword evidence="2" id="KW-1185">Reference proteome</keyword>
<dbReference type="Pfam" id="PF12787">
    <property type="entry name" value="EcsC"/>
    <property type="match status" value="1"/>
</dbReference>
<evidence type="ECO:0000313" key="1">
    <source>
        <dbReference type="EMBL" id="PTR18157.1"/>
    </source>
</evidence>
<dbReference type="OrthoDB" id="7569638at2"/>
<evidence type="ECO:0000313" key="2">
    <source>
        <dbReference type="Proteomes" id="UP000244060"/>
    </source>
</evidence>
<sequence length="254" mass="26691">MTANSRLPALRTSPEAEIAALALRFDRANGPVMALMNRFGGSLEERMALLPAALQRQIETVTRRALEQSHRIAAAGRAAPDLGRRATPALVALTGAAGGAGGLATSIAELPVTITVIMHAIRRAAEAEGFDPDDPAIRVECLRIFGAGSPLKRDDGVNTSFIGARIALSGAAVSKVVASVAPRLAAALGQKLMAQAVPVLGAVTGATLNAAYLNYYREIAEIRFALLRLAQTHGPERVLTEFQSAVRPIPLYRA</sequence>